<evidence type="ECO:0000256" key="1">
    <source>
        <dbReference type="SAM" id="MobiDB-lite"/>
    </source>
</evidence>
<gene>
    <name evidence="2" type="ORF">DESPIG_02480</name>
</gene>
<feature type="compositionally biased region" description="Basic and acidic residues" evidence="1">
    <location>
        <begin position="198"/>
        <end position="209"/>
    </location>
</feature>
<accession>B6WWL1</accession>
<dbReference type="EMBL" id="ABXU01000074">
    <property type="protein sequence ID" value="EEB32628.1"/>
    <property type="molecule type" value="Genomic_DNA"/>
</dbReference>
<feature type="compositionally biased region" description="Low complexity" evidence="1">
    <location>
        <begin position="266"/>
        <end position="275"/>
    </location>
</feature>
<feature type="compositionally biased region" description="Low complexity" evidence="1">
    <location>
        <begin position="162"/>
        <end position="178"/>
    </location>
</feature>
<comment type="caution">
    <text evidence="2">The sequence shown here is derived from an EMBL/GenBank/DDBJ whole genome shotgun (WGS) entry which is preliminary data.</text>
</comment>
<evidence type="ECO:0000313" key="2">
    <source>
        <dbReference type="EMBL" id="EEB32628.1"/>
    </source>
</evidence>
<feature type="region of interest" description="Disordered" evidence="1">
    <location>
        <begin position="237"/>
        <end position="288"/>
    </location>
</feature>
<proteinExistence type="predicted"/>
<feature type="region of interest" description="Disordered" evidence="1">
    <location>
        <begin position="1"/>
        <end position="41"/>
    </location>
</feature>
<reference evidence="2 3" key="2">
    <citation type="submission" date="2008-10" db="EMBL/GenBank/DDBJ databases">
        <authorList>
            <person name="Fulton L."/>
            <person name="Clifton S."/>
            <person name="Fulton B."/>
            <person name="Xu J."/>
            <person name="Minx P."/>
            <person name="Pepin K.H."/>
            <person name="Johnson M."/>
            <person name="Bhonagiri V."/>
            <person name="Nash W.E."/>
            <person name="Mardis E.R."/>
            <person name="Wilson R.K."/>
        </authorList>
    </citation>
    <scope>NUCLEOTIDE SEQUENCE [LARGE SCALE GENOMIC DNA]</scope>
    <source>
        <strain evidence="2 3">ATCC 29098</strain>
    </source>
</reference>
<dbReference type="Proteomes" id="UP000003676">
    <property type="component" value="Unassembled WGS sequence"/>
</dbReference>
<feature type="region of interest" description="Disordered" evidence="1">
    <location>
        <begin position="162"/>
        <end position="220"/>
    </location>
</feature>
<feature type="compositionally biased region" description="Basic and acidic residues" evidence="1">
    <location>
        <begin position="276"/>
        <end position="288"/>
    </location>
</feature>
<organism evidence="2 3">
    <name type="scientific">Desulfovibrio piger ATCC 29098</name>
    <dbReference type="NCBI Taxonomy" id="411464"/>
    <lineage>
        <taxon>Bacteria</taxon>
        <taxon>Pseudomonadati</taxon>
        <taxon>Thermodesulfobacteriota</taxon>
        <taxon>Desulfovibrionia</taxon>
        <taxon>Desulfovibrionales</taxon>
        <taxon>Desulfovibrionaceae</taxon>
        <taxon>Desulfovibrio</taxon>
    </lineage>
</organism>
<sequence>MRCSAHADSGQEAQSLADPQDTDTGQPFCAHTHGQAAAGPMDRSIRFSVSKKARRLRGFSGTIVGKFRSMPVQKNFFSAALPDALWRPASPLSSFPQGRPIHPSPVVFTLSRYAGPGDDIPLRTVLSPALPPLIKGWICPHRIQATLLPPHKKHLPMTGLSQRLLRSSSTQSPITAPNRRPRRTRAPHAPREPAAVVDSKRETPGDPRARGIRRPHAPLALTGTKVFAGMGARGKGSLFQKAALPPNDPGSANRQTSPLPPRRLRSCSPLPSGPRLGKDAANKRRWRD</sequence>
<dbReference type="AlphaFoldDB" id="B6WWL1"/>
<evidence type="ECO:0000313" key="3">
    <source>
        <dbReference type="Proteomes" id="UP000003676"/>
    </source>
</evidence>
<feature type="compositionally biased region" description="Basic residues" evidence="1">
    <location>
        <begin position="179"/>
        <end position="188"/>
    </location>
</feature>
<reference evidence="2 3" key="1">
    <citation type="submission" date="2008-10" db="EMBL/GenBank/DDBJ databases">
        <title>Draft genome sequence of Desulvovibrio piger (ATCC 29098).</title>
        <authorList>
            <person name="Sudarsanam P."/>
            <person name="Ley R."/>
            <person name="Guruge J."/>
            <person name="Turnbaugh P.J."/>
            <person name="Mahowald M."/>
            <person name="Liep D."/>
            <person name="Gordon J."/>
        </authorList>
    </citation>
    <scope>NUCLEOTIDE SEQUENCE [LARGE SCALE GENOMIC DNA]</scope>
    <source>
        <strain evidence="2 3">ATCC 29098</strain>
    </source>
</reference>
<protein>
    <submittedName>
        <fullName evidence="2">Uncharacterized protein</fullName>
    </submittedName>
</protein>
<name>B6WWL1_9BACT</name>
<dbReference type="HOGENOM" id="CLU_965514_0_0_7"/>